<dbReference type="PIRSF" id="PIRSF000368">
    <property type="entry name" value="NrdG"/>
    <property type="match status" value="1"/>
</dbReference>
<dbReference type="SUPFAM" id="SSF102114">
    <property type="entry name" value="Radical SAM enzymes"/>
    <property type="match status" value="1"/>
</dbReference>
<comment type="similarity">
    <text evidence="7">Belongs to the organic radical-activating enzymes family.</text>
</comment>
<dbReference type="InterPro" id="IPR034457">
    <property type="entry name" value="Organic_radical-activating"/>
</dbReference>
<dbReference type="InterPro" id="IPR013785">
    <property type="entry name" value="Aldolase_TIM"/>
</dbReference>
<keyword evidence="5" id="KW-0408">Iron</keyword>
<evidence type="ECO:0000256" key="4">
    <source>
        <dbReference type="ARBA" id="ARBA00022723"/>
    </source>
</evidence>
<keyword evidence="3" id="KW-0949">S-adenosyl-L-methionine</keyword>
<dbReference type="GO" id="GO:0004748">
    <property type="term" value="F:ribonucleoside-diphosphate reductase activity, thioredoxin disulfide as acceptor"/>
    <property type="evidence" value="ECO:0007669"/>
    <property type="project" value="TreeGrafter"/>
</dbReference>
<dbReference type="EMBL" id="JAGIBU010000015">
    <property type="protein sequence ID" value="MBS7825469.1"/>
    <property type="molecule type" value="Genomic_DNA"/>
</dbReference>
<protein>
    <recommendedName>
        <fullName evidence="7">Anaerobic ribonucleoside-triphosphate reductase-activating protein</fullName>
        <ecNumber evidence="7">1.97.1.-</ecNumber>
    </recommendedName>
</protein>
<dbReference type="RefSeq" id="WP_213404323.1">
    <property type="nucleotide sequence ID" value="NZ_JAGIBT010000016.1"/>
</dbReference>
<dbReference type="GO" id="GO:0043365">
    <property type="term" value="F:[formate-C-acetyltransferase]-activating enzyme activity"/>
    <property type="evidence" value="ECO:0007669"/>
    <property type="project" value="InterPro"/>
</dbReference>
<accession>A0AB35C0M4</accession>
<evidence type="ECO:0000256" key="1">
    <source>
        <dbReference type="ARBA" id="ARBA00001966"/>
    </source>
</evidence>
<dbReference type="InterPro" id="IPR058240">
    <property type="entry name" value="rSAM_sf"/>
</dbReference>
<keyword evidence="6" id="KW-0411">Iron-sulfur</keyword>
<gene>
    <name evidence="8" type="ORF">J7561_09700</name>
</gene>
<dbReference type="PANTHER" id="PTHR30352">
    <property type="entry name" value="PYRUVATE FORMATE-LYASE-ACTIVATING ENZYME"/>
    <property type="match status" value="1"/>
</dbReference>
<dbReference type="InterPro" id="IPR007197">
    <property type="entry name" value="rSAM"/>
</dbReference>
<dbReference type="Proteomes" id="UP000680020">
    <property type="component" value="Unassembled WGS sequence"/>
</dbReference>
<reference evidence="8" key="1">
    <citation type="submission" date="2021-03" db="EMBL/GenBank/DDBJ databases">
        <title>Identification and antibiotic profiling of Wohlfahrtiimonas chitiniclastica, an underestimated human pathogen.</title>
        <authorList>
            <person name="Kopf A."/>
            <person name="Bunk B."/>
            <person name="Coldewey S."/>
            <person name="Gunzer F."/>
            <person name="Riedel T."/>
            <person name="Schroettner P."/>
        </authorList>
    </citation>
    <scope>NUCLEOTIDE SEQUENCE</scope>
    <source>
        <strain evidence="8">DSM 100917</strain>
    </source>
</reference>
<keyword evidence="2" id="KW-0004">4Fe-4S</keyword>
<dbReference type="PANTHER" id="PTHR30352:SF2">
    <property type="entry name" value="ANAEROBIC RIBONUCLEOSIDE-TRIPHOSPHATE REDUCTASE-ACTIVATING PROTEIN"/>
    <property type="match status" value="1"/>
</dbReference>
<dbReference type="EC" id="1.97.1.-" evidence="7"/>
<proteinExistence type="inferred from homology"/>
<dbReference type="GO" id="GO:0051539">
    <property type="term" value="F:4 iron, 4 sulfur cluster binding"/>
    <property type="evidence" value="ECO:0007669"/>
    <property type="project" value="UniProtKB-KW"/>
</dbReference>
<dbReference type="SFLD" id="SFLDG01063">
    <property type="entry name" value="activating_enzymes__group_1"/>
    <property type="match status" value="1"/>
</dbReference>
<sequence length="193" mass="21826">MAWLNIAKILDVTEAEGPGRRLAIWTQGCLKRCQGCCNGELLRIKPAHIYESSEIITRIMNSQVHYQIEGITLLGGEPFLQAEGLAEIAQASQQIGLSVMIFTGYQLEELGEENFKGSEKLLQFTDILIDGEYEIENTEMIRNWVGSTNQRFHYMTNFYDPDIETQKLSVTNEWRISSSGQIIGNGLPFSMKL</sequence>
<keyword evidence="4" id="KW-0479">Metal-binding</keyword>
<comment type="function">
    <text evidence="7">Activation of anaerobic ribonucleoside-triphosphate reductase under anaerobic conditions by generation of an organic free radical, using S-adenosylmethionine and reduced flavodoxin as cosubstrates to produce 5'-deoxy-adenosine.</text>
</comment>
<dbReference type="SFLD" id="SFLDS00029">
    <property type="entry name" value="Radical_SAM"/>
    <property type="match status" value="1"/>
</dbReference>
<dbReference type="InterPro" id="IPR012837">
    <property type="entry name" value="NrdG"/>
</dbReference>
<evidence type="ECO:0000256" key="6">
    <source>
        <dbReference type="ARBA" id="ARBA00023014"/>
    </source>
</evidence>
<dbReference type="AlphaFoldDB" id="A0AB35C0M4"/>
<evidence type="ECO:0000256" key="2">
    <source>
        <dbReference type="ARBA" id="ARBA00022485"/>
    </source>
</evidence>
<evidence type="ECO:0000256" key="5">
    <source>
        <dbReference type="ARBA" id="ARBA00023004"/>
    </source>
</evidence>
<comment type="caution">
    <text evidence="8">The sequence shown here is derived from an EMBL/GenBank/DDBJ whole genome shotgun (WGS) entry which is preliminary data.</text>
</comment>
<evidence type="ECO:0000313" key="9">
    <source>
        <dbReference type="Proteomes" id="UP000680020"/>
    </source>
</evidence>
<dbReference type="GO" id="GO:0046872">
    <property type="term" value="F:metal ion binding"/>
    <property type="evidence" value="ECO:0007669"/>
    <property type="project" value="UniProtKB-KW"/>
</dbReference>
<evidence type="ECO:0000256" key="3">
    <source>
        <dbReference type="ARBA" id="ARBA00022691"/>
    </source>
</evidence>
<dbReference type="Gene3D" id="3.20.20.70">
    <property type="entry name" value="Aldolase class I"/>
    <property type="match status" value="1"/>
</dbReference>
<evidence type="ECO:0000313" key="8">
    <source>
        <dbReference type="EMBL" id="MBS7825469.1"/>
    </source>
</evidence>
<dbReference type="Pfam" id="PF13353">
    <property type="entry name" value="Fer4_12"/>
    <property type="match status" value="1"/>
</dbReference>
<dbReference type="SFLD" id="SFLDG01066">
    <property type="entry name" value="organic_radical-activating_enz"/>
    <property type="match status" value="1"/>
</dbReference>
<dbReference type="SFLD" id="SFLDF00299">
    <property type="entry name" value="anaerobic_ribonucleoside-triph"/>
    <property type="match status" value="1"/>
</dbReference>
<name>A0AB35C0M4_9GAMM</name>
<dbReference type="CDD" id="cd01335">
    <property type="entry name" value="Radical_SAM"/>
    <property type="match status" value="1"/>
</dbReference>
<keyword evidence="7" id="KW-0560">Oxidoreductase</keyword>
<comment type="cofactor">
    <cofactor evidence="1">
        <name>[4Fe-4S] cluster</name>
        <dbReference type="ChEBI" id="CHEBI:49883"/>
    </cofactor>
</comment>
<organism evidence="8 9">
    <name type="scientific">Wohlfahrtiimonas chitiniclastica</name>
    <dbReference type="NCBI Taxonomy" id="400946"/>
    <lineage>
        <taxon>Bacteria</taxon>
        <taxon>Pseudomonadati</taxon>
        <taxon>Pseudomonadota</taxon>
        <taxon>Gammaproteobacteria</taxon>
        <taxon>Cardiobacteriales</taxon>
        <taxon>Ignatzschineriaceae</taxon>
        <taxon>Wohlfahrtiimonas</taxon>
    </lineage>
</organism>
<evidence type="ECO:0000256" key="7">
    <source>
        <dbReference type="PIRNR" id="PIRNR000368"/>
    </source>
</evidence>